<dbReference type="Proteomes" id="UP000606974">
    <property type="component" value="Unassembled WGS sequence"/>
</dbReference>
<proteinExistence type="predicted"/>
<feature type="compositionally biased region" description="Basic and acidic residues" evidence="1">
    <location>
        <begin position="173"/>
        <end position="185"/>
    </location>
</feature>
<evidence type="ECO:0000313" key="2">
    <source>
        <dbReference type="EMBL" id="KAF7508408.1"/>
    </source>
</evidence>
<dbReference type="EMBL" id="JAACFV010000054">
    <property type="protein sequence ID" value="KAF7508408.1"/>
    <property type="molecule type" value="Genomic_DNA"/>
</dbReference>
<feature type="region of interest" description="Disordered" evidence="1">
    <location>
        <begin position="338"/>
        <end position="506"/>
    </location>
</feature>
<reference evidence="2" key="1">
    <citation type="submission" date="2020-02" db="EMBL/GenBank/DDBJ databases">
        <authorList>
            <person name="Palmer J.M."/>
        </authorList>
    </citation>
    <scope>NUCLEOTIDE SEQUENCE</scope>
    <source>
        <strain evidence="2">EPUS1.4</strain>
        <tissue evidence="2">Thallus</tissue>
    </source>
</reference>
<feature type="compositionally biased region" description="Polar residues" evidence="1">
    <location>
        <begin position="451"/>
        <end position="460"/>
    </location>
</feature>
<comment type="caution">
    <text evidence="2">The sequence shown here is derived from an EMBL/GenBank/DDBJ whole genome shotgun (WGS) entry which is preliminary data.</text>
</comment>
<organism evidence="2 3">
    <name type="scientific">Endocarpon pusillum</name>
    <dbReference type="NCBI Taxonomy" id="364733"/>
    <lineage>
        <taxon>Eukaryota</taxon>
        <taxon>Fungi</taxon>
        <taxon>Dikarya</taxon>
        <taxon>Ascomycota</taxon>
        <taxon>Pezizomycotina</taxon>
        <taxon>Eurotiomycetes</taxon>
        <taxon>Chaetothyriomycetidae</taxon>
        <taxon>Verrucariales</taxon>
        <taxon>Verrucariaceae</taxon>
        <taxon>Endocarpon</taxon>
    </lineage>
</organism>
<name>A0A8H7E510_9EURO</name>
<feature type="compositionally biased region" description="Low complexity" evidence="1">
    <location>
        <begin position="282"/>
        <end position="296"/>
    </location>
</feature>
<feature type="region of interest" description="Disordered" evidence="1">
    <location>
        <begin position="253"/>
        <end position="316"/>
    </location>
</feature>
<dbReference type="AlphaFoldDB" id="A0A8H7E510"/>
<keyword evidence="3" id="KW-1185">Reference proteome</keyword>
<gene>
    <name evidence="2" type="ORF">GJ744_009261</name>
</gene>
<protein>
    <submittedName>
        <fullName evidence="2">Uncharacterized protein</fullName>
    </submittedName>
</protein>
<feature type="compositionally biased region" description="Basic and acidic residues" evidence="1">
    <location>
        <begin position="342"/>
        <end position="406"/>
    </location>
</feature>
<feature type="region of interest" description="Disordered" evidence="1">
    <location>
        <begin position="167"/>
        <end position="198"/>
    </location>
</feature>
<sequence>MDHPQRGPSSIKLQRPKADVARMPTNPSHRDYFSINSTKIYSANPSGNFTVTSLPLTRRHLQDLESPSYYNLLFDLIANRFSQTPLQRRSSQSIALPLQTPTKPIEHRRPTLSATKSAEAVLTPQRREHQQSLSCTKTGFNRIQSTVPSSPIEGQVQSCAQGYQRSQLLAANPEDRPLTRLDRSRPRNSPYENPCPVAARSVGALPTFSEHTPREHYTEIPHRSLVASTRPAEVTLPRQNNVFCGFHARHSKATDSADSTLRSQTHTDHYETLVPIRRPQKSSSSNLSSTISLPASKMSSEHPHPLNADSSEPFSSIENPYQKITLFPQKAHNFFSHRAKKTDRLRAAEEKAEQKQKERVDKAAKRMEKENADAARRADKEQKEGAEQMRKLEMEVDKQRKRREEQVANMEKKRRREEKKEKVVELRRRKRALGNMSWGFDPGAGTRANRESGSGNVEANTSDKGRPSREHSEARLNRLRKGATWGIDSGGPGEIRGHSSPDVSNG</sequence>
<accession>A0A8H7E510</accession>
<feature type="compositionally biased region" description="Basic and acidic residues" evidence="1">
    <location>
        <begin position="461"/>
        <end position="476"/>
    </location>
</feature>
<feature type="region of interest" description="Disordered" evidence="1">
    <location>
        <begin position="1"/>
        <end position="29"/>
    </location>
</feature>
<dbReference type="OrthoDB" id="10332361at2759"/>
<feature type="region of interest" description="Disordered" evidence="1">
    <location>
        <begin position="116"/>
        <end position="137"/>
    </location>
</feature>
<feature type="compositionally biased region" description="Polar residues" evidence="1">
    <location>
        <begin position="254"/>
        <end position="264"/>
    </location>
</feature>
<evidence type="ECO:0000313" key="3">
    <source>
        <dbReference type="Proteomes" id="UP000606974"/>
    </source>
</evidence>
<evidence type="ECO:0000256" key="1">
    <source>
        <dbReference type="SAM" id="MobiDB-lite"/>
    </source>
</evidence>